<proteinExistence type="predicted"/>
<organism evidence="2 3">
    <name type="scientific">Luteipulveratus mongoliensis</name>
    <dbReference type="NCBI Taxonomy" id="571913"/>
    <lineage>
        <taxon>Bacteria</taxon>
        <taxon>Bacillati</taxon>
        <taxon>Actinomycetota</taxon>
        <taxon>Actinomycetes</taxon>
        <taxon>Micrococcales</taxon>
        <taxon>Dermacoccaceae</taxon>
        <taxon>Luteipulveratus</taxon>
    </lineage>
</organism>
<keyword evidence="3" id="KW-1185">Reference proteome</keyword>
<gene>
    <name evidence="2" type="ORF">VV02_08825</name>
</gene>
<dbReference type="AlphaFoldDB" id="A0A0K1JGU2"/>
<reference evidence="2 3" key="1">
    <citation type="submission" date="2015-03" db="EMBL/GenBank/DDBJ databases">
        <title>Luteipulveratus halotolerans sp. nov., a novel actinobacterium (Dermacoccaceae) from Sarawak, Malaysia.</title>
        <authorList>
            <person name="Juboi H."/>
            <person name="Basik A."/>
            <person name="Shamsul S.S."/>
            <person name="Arnold P."/>
            <person name="Schmitt E.K."/>
            <person name="Sanglier J.-J."/>
            <person name="Yeo T."/>
        </authorList>
    </citation>
    <scope>NUCLEOTIDE SEQUENCE [LARGE SCALE GENOMIC DNA]</scope>
    <source>
        <strain evidence="2 3">MN07-A0370</strain>
    </source>
</reference>
<dbReference type="Proteomes" id="UP000066480">
    <property type="component" value="Chromosome"/>
</dbReference>
<accession>A0A0K1JGU2</accession>
<dbReference type="OrthoDB" id="7537532at2"/>
<dbReference type="Pfam" id="PF13489">
    <property type="entry name" value="Methyltransf_23"/>
    <property type="match status" value="1"/>
</dbReference>
<dbReference type="CDD" id="cd02440">
    <property type="entry name" value="AdoMet_MTases"/>
    <property type="match status" value="1"/>
</dbReference>
<dbReference type="Gene3D" id="3.40.50.720">
    <property type="entry name" value="NAD(P)-binding Rossmann-like Domain"/>
    <property type="match status" value="1"/>
</dbReference>
<evidence type="ECO:0000313" key="3">
    <source>
        <dbReference type="Proteomes" id="UP000066480"/>
    </source>
</evidence>
<dbReference type="InterPro" id="IPR013691">
    <property type="entry name" value="MeTrfase_14"/>
</dbReference>
<feature type="domain" description="C-methyltransferase" evidence="1">
    <location>
        <begin position="280"/>
        <end position="383"/>
    </location>
</feature>
<dbReference type="InterPro" id="IPR029063">
    <property type="entry name" value="SAM-dependent_MTases_sf"/>
</dbReference>
<dbReference type="Gene3D" id="3.40.50.150">
    <property type="entry name" value="Vaccinia Virus protein VP39"/>
    <property type="match status" value="1"/>
</dbReference>
<name>A0A0K1JGU2_9MICO</name>
<dbReference type="Pfam" id="PF08484">
    <property type="entry name" value="Methyltransf_14"/>
    <property type="match status" value="1"/>
</dbReference>
<dbReference type="KEGG" id="lmoi:VV02_08825"/>
<protein>
    <recommendedName>
        <fullName evidence="1">C-methyltransferase domain-containing protein</fullName>
    </recommendedName>
</protein>
<dbReference type="SUPFAM" id="SSF53335">
    <property type="entry name" value="S-adenosyl-L-methionine-dependent methyltransferases"/>
    <property type="match status" value="1"/>
</dbReference>
<dbReference type="STRING" id="571913.VV02_08825"/>
<evidence type="ECO:0000259" key="1">
    <source>
        <dbReference type="Pfam" id="PF08484"/>
    </source>
</evidence>
<dbReference type="RefSeq" id="WP_083450026.1">
    <property type="nucleotide sequence ID" value="NZ_CP011112.1"/>
</dbReference>
<dbReference type="EMBL" id="CP011112">
    <property type="protein sequence ID" value="AKU15934.1"/>
    <property type="molecule type" value="Genomic_DNA"/>
</dbReference>
<evidence type="ECO:0000313" key="2">
    <source>
        <dbReference type="EMBL" id="AKU15934.1"/>
    </source>
</evidence>
<sequence length="398" mass="42951">MSEPSAPCPACGSTRCESVYSVPSVPTNSCLLVDTADEARNLPRGELDLMLCHQCGYLFNALFDERLTGYDERYEDSQAFSGTFAEYGRGLAKTWVEEHDLAGRTVVEIGAGRGDFSRMLLEAGAGSVIAIDPTIKPERVGDTMDGRIVLRAERFDASTGLPPCDAVVFRHVLEHVAEPRTLLRDLYAALAGRPDVPVLVEVPDTKRVLEESAFWDVYYEHCGYFVEQSAVTLFASCGFVVDSIDRGFDEQYLLLSAHAEPRAELGGAVPVPLGLARQAREFASSVTGEIASWQAELRRRSAAGADIVLWGSGSKSTAFLTVIGADADAVSRVVDVNPHKQGRFMLGSGHPIVSPGSLAAQPPQLVVVMNPVYLDEIRQDLASLEIAADVMALGVDLT</sequence>